<dbReference type="AlphaFoldDB" id="A0A8J2IBR0"/>
<keyword evidence="5" id="KW-1185">Reference proteome</keyword>
<accession>A0A8J2IBR0</accession>
<dbReference type="Proteomes" id="UP000676310">
    <property type="component" value="Unassembled WGS sequence"/>
</dbReference>
<dbReference type="PANTHER" id="PTHR42748:SF26">
    <property type="entry name" value="NMRA-LIKE DOMAIN-CONTAINING PROTEIN"/>
    <property type="match status" value="1"/>
</dbReference>
<gene>
    <name evidence="4" type="ORF">ALTATR162_LOCUS9191</name>
</gene>
<evidence type="ECO:0000256" key="2">
    <source>
        <dbReference type="ARBA" id="ARBA00022857"/>
    </source>
</evidence>
<comment type="caution">
    <text evidence="4">The sequence shown here is derived from an EMBL/GenBank/DDBJ whole genome shotgun (WGS) entry which is preliminary data.</text>
</comment>
<dbReference type="InterPro" id="IPR051164">
    <property type="entry name" value="NmrA-like_oxidored"/>
</dbReference>
<dbReference type="SUPFAM" id="SSF51735">
    <property type="entry name" value="NAD(P)-binding Rossmann-fold domains"/>
    <property type="match status" value="1"/>
</dbReference>
<dbReference type="GO" id="GO:0005634">
    <property type="term" value="C:nucleus"/>
    <property type="evidence" value="ECO:0007669"/>
    <property type="project" value="TreeGrafter"/>
</dbReference>
<organism evidence="4 5">
    <name type="scientific">Alternaria atra</name>
    <dbReference type="NCBI Taxonomy" id="119953"/>
    <lineage>
        <taxon>Eukaryota</taxon>
        <taxon>Fungi</taxon>
        <taxon>Dikarya</taxon>
        <taxon>Ascomycota</taxon>
        <taxon>Pezizomycotina</taxon>
        <taxon>Dothideomycetes</taxon>
        <taxon>Pleosporomycetidae</taxon>
        <taxon>Pleosporales</taxon>
        <taxon>Pleosporineae</taxon>
        <taxon>Pleosporaceae</taxon>
        <taxon>Alternaria</taxon>
        <taxon>Alternaria sect. Ulocladioides</taxon>
    </lineage>
</organism>
<name>A0A8J2IBR0_9PLEO</name>
<dbReference type="PANTHER" id="PTHR42748">
    <property type="entry name" value="NITROGEN METABOLITE REPRESSION PROTEIN NMRA FAMILY MEMBER"/>
    <property type="match status" value="1"/>
</dbReference>
<evidence type="ECO:0000259" key="3">
    <source>
        <dbReference type="Pfam" id="PF05368"/>
    </source>
</evidence>
<dbReference type="Pfam" id="PF05368">
    <property type="entry name" value="NmrA"/>
    <property type="match status" value="1"/>
</dbReference>
<dbReference type="InterPro" id="IPR008030">
    <property type="entry name" value="NmrA-like"/>
</dbReference>
<protein>
    <recommendedName>
        <fullName evidence="3">NmrA-like domain-containing protein</fullName>
    </recommendedName>
</protein>
<dbReference type="InterPro" id="IPR036291">
    <property type="entry name" value="NAD(P)-bd_dom_sf"/>
</dbReference>
<dbReference type="GeneID" id="67021385"/>
<evidence type="ECO:0000256" key="1">
    <source>
        <dbReference type="ARBA" id="ARBA00006328"/>
    </source>
</evidence>
<dbReference type="EMBL" id="CAJRGZ010000023">
    <property type="protein sequence ID" value="CAG5179366.1"/>
    <property type="molecule type" value="Genomic_DNA"/>
</dbReference>
<dbReference type="Gene3D" id="3.90.25.10">
    <property type="entry name" value="UDP-galactose 4-epimerase, domain 1"/>
    <property type="match status" value="1"/>
</dbReference>
<feature type="domain" description="NmrA-like" evidence="3">
    <location>
        <begin position="121"/>
        <end position="425"/>
    </location>
</feature>
<evidence type="ECO:0000313" key="4">
    <source>
        <dbReference type="EMBL" id="CAG5179366.1"/>
    </source>
</evidence>
<dbReference type="OrthoDB" id="3358371at2759"/>
<sequence>MIDEMISVGISPLAWAQANLPKEMLEAGLMARAPPVEDDEPSVNYYDMPFTHTAFLEVILSATIELAEAVPSRRPTADDPIPDRFALPDASCAGMYELANMLETMHAHDMSPSEYVTKLDGGSVARVFQNEPGWKVRGITRDPSKPSATKWSSQDVEVVAGDLDDLESLKKGFQGANVIFGTTDFWGHLNAPATHKLAAEQKRTANEVAYDREVAQAKAIIDAAAAHIDTLDRFVFSTLSGARKWSKGTIKWNYHFDAKAEAEDYLKETYPELSAKTSLLHLGYYANNWKAFSGKPEKQEDGSFVVSLPISGDKKIPMVDPVADTGHFTKALVELSPGKLLSGAGSYISFDEWCDTFGKVNNVKCVFKKMPREAMEAVMGPLYGPEIADMYEYFDKFGFEGGNPDIVFPWDLGIDVKYTSMEEYLKGEDCSSTSTRVEVQLPEFWTIGAVFDMSRAKSLFESEVDEFMAV</sequence>
<comment type="similarity">
    <text evidence="1">Belongs to the NmrA-type oxidoreductase family.</text>
</comment>
<dbReference type="Gene3D" id="3.40.50.720">
    <property type="entry name" value="NAD(P)-binding Rossmann-like Domain"/>
    <property type="match status" value="1"/>
</dbReference>
<proteinExistence type="inferred from homology"/>
<evidence type="ECO:0000313" key="5">
    <source>
        <dbReference type="Proteomes" id="UP000676310"/>
    </source>
</evidence>
<keyword evidence="2" id="KW-0521">NADP</keyword>
<dbReference type="RefSeq" id="XP_043172759.1">
    <property type="nucleotide sequence ID" value="XM_043316824.1"/>
</dbReference>
<reference evidence="4" key="1">
    <citation type="submission" date="2021-05" db="EMBL/GenBank/DDBJ databases">
        <authorList>
            <person name="Stam R."/>
        </authorList>
    </citation>
    <scope>NUCLEOTIDE SEQUENCE</scope>
    <source>
        <strain evidence="4">CS162</strain>
    </source>
</reference>